<evidence type="ECO:0000313" key="1">
    <source>
        <dbReference type="EMBL" id="TKR63381.1"/>
    </source>
</evidence>
<comment type="caution">
    <text evidence="1">The sequence shown here is derived from an EMBL/GenBank/DDBJ whole genome shotgun (WGS) entry which is preliminary data.</text>
</comment>
<evidence type="ECO:0000313" key="2">
    <source>
        <dbReference type="Proteomes" id="UP000298663"/>
    </source>
</evidence>
<protein>
    <submittedName>
        <fullName evidence="1">Uncharacterized protein</fullName>
    </submittedName>
</protein>
<reference evidence="1 2" key="2">
    <citation type="journal article" date="2019" name="G3 (Bethesda)">
        <title>Hybrid Assembly of the Genome of the Entomopathogenic Nematode Steinernema carpocapsae Identifies the X-Chromosome.</title>
        <authorList>
            <person name="Serra L."/>
            <person name="Macchietto M."/>
            <person name="Macias-Munoz A."/>
            <person name="McGill C.J."/>
            <person name="Rodriguez I.M."/>
            <person name="Rodriguez B."/>
            <person name="Murad R."/>
            <person name="Mortazavi A."/>
        </authorList>
    </citation>
    <scope>NUCLEOTIDE SEQUENCE [LARGE SCALE GENOMIC DNA]</scope>
    <source>
        <strain evidence="1 2">ALL</strain>
    </source>
</reference>
<organism evidence="1 2">
    <name type="scientific">Steinernema carpocapsae</name>
    <name type="common">Entomopathogenic nematode</name>
    <dbReference type="NCBI Taxonomy" id="34508"/>
    <lineage>
        <taxon>Eukaryota</taxon>
        <taxon>Metazoa</taxon>
        <taxon>Ecdysozoa</taxon>
        <taxon>Nematoda</taxon>
        <taxon>Chromadorea</taxon>
        <taxon>Rhabditida</taxon>
        <taxon>Tylenchina</taxon>
        <taxon>Panagrolaimomorpha</taxon>
        <taxon>Strongyloidoidea</taxon>
        <taxon>Steinernematidae</taxon>
        <taxon>Steinernema</taxon>
    </lineage>
</organism>
<proteinExistence type="predicted"/>
<reference evidence="1 2" key="1">
    <citation type="journal article" date="2015" name="Genome Biol.">
        <title>Comparative genomics of Steinernema reveals deeply conserved gene regulatory networks.</title>
        <authorList>
            <person name="Dillman A.R."/>
            <person name="Macchietto M."/>
            <person name="Porter C.F."/>
            <person name="Rogers A."/>
            <person name="Williams B."/>
            <person name="Antoshechkin I."/>
            <person name="Lee M.M."/>
            <person name="Goodwin Z."/>
            <person name="Lu X."/>
            <person name="Lewis E.E."/>
            <person name="Goodrich-Blair H."/>
            <person name="Stock S.P."/>
            <person name="Adams B.J."/>
            <person name="Sternberg P.W."/>
            <person name="Mortazavi A."/>
        </authorList>
    </citation>
    <scope>NUCLEOTIDE SEQUENCE [LARGE SCALE GENOMIC DNA]</scope>
    <source>
        <strain evidence="1 2">ALL</strain>
    </source>
</reference>
<name>A0A4U5M3N7_STECR</name>
<sequence length="97" mass="10324">MCAGHLSHSPLWSLADFRFSDPLLSSSGWQVGSSFSPFSHCGVVDRTPAFPRVTHNHFLAHVATVVITFPRSWLPVFGSRGSAASEDEALGAGGVRG</sequence>
<dbReference type="AlphaFoldDB" id="A0A4U5M3N7"/>
<dbReference type="EMBL" id="AZBU02000010">
    <property type="protein sequence ID" value="TKR63381.1"/>
    <property type="molecule type" value="Genomic_DNA"/>
</dbReference>
<gene>
    <name evidence="1" type="ORF">L596_027220</name>
</gene>
<keyword evidence="2" id="KW-1185">Reference proteome</keyword>
<accession>A0A4U5M3N7</accession>
<dbReference type="Proteomes" id="UP000298663">
    <property type="component" value="Unassembled WGS sequence"/>
</dbReference>